<dbReference type="Proteomes" id="UP000593567">
    <property type="component" value="Unassembled WGS sequence"/>
</dbReference>
<feature type="compositionally biased region" description="Low complexity" evidence="1">
    <location>
        <begin position="143"/>
        <end position="152"/>
    </location>
</feature>
<dbReference type="InterPro" id="IPR045030">
    <property type="entry name" value="LYSM1-4"/>
</dbReference>
<proteinExistence type="predicted"/>
<feature type="chain" id="PRO_5029822616" description="LysM domain-containing protein" evidence="2">
    <location>
        <begin position="18"/>
        <end position="189"/>
    </location>
</feature>
<dbReference type="SUPFAM" id="SSF54106">
    <property type="entry name" value="LysM domain"/>
    <property type="match status" value="1"/>
</dbReference>
<dbReference type="EMBL" id="VXIV02000304">
    <property type="protein sequence ID" value="KAF6039104.1"/>
    <property type="molecule type" value="Genomic_DNA"/>
</dbReference>
<dbReference type="AlphaFoldDB" id="A0A7J7KLM5"/>
<dbReference type="PROSITE" id="PS51782">
    <property type="entry name" value="LYSM"/>
    <property type="match status" value="1"/>
</dbReference>
<feature type="compositionally biased region" description="Polar residues" evidence="1">
    <location>
        <begin position="128"/>
        <end position="142"/>
    </location>
</feature>
<comment type="caution">
    <text evidence="4">The sequence shown here is derived from an EMBL/GenBank/DDBJ whole genome shotgun (WGS) entry which is preliminary data.</text>
</comment>
<dbReference type="SMART" id="SM00257">
    <property type="entry name" value="LysM"/>
    <property type="match status" value="1"/>
</dbReference>
<evidence type="ECO:0000256" key="1">
    <source>
        <dbReference type="SAM" id="MobiDB-lite"/>
    </source>
</evidence>
<dbReference type="InterPro" id="IPR036779">
    <property type="entry name" value="LysM_dom_sf"/>
</dbReference>
<feature type="region of interest" description="Disordered" evidence="1">
    <location>
        <begin position="104"/>
        <end position="157"/>
    </location>
</feature>
<evidence type="ECO:0000256" key="2">
    <source>
        <dbReference type="SAM" id="SignalP"/>
    </source>
</evidence>
<dbReference type="InterPro" id="IPR018392">
    <property type="entry name" value="LysM"/>
</dbReference>
<gene>
    <name evidence="4" type="ORF">EB796_002595</name>
</gene>
<dbReference type="PANTHER" id="PTHR20932:SF8">
    <property type="entry name" value="LD22649P"/>
    <property type="match status" value="1"/>
</dbReference>
<dbReference type="Pfam" id="PF01476">
    <property type="entry name" value="LysM"/>
    <property type="match status" value="1"/>
</dbReference>
<dbReference type="Gene3D" id="3.10.350.10">
    <property type="entry name" value="LysM domain"/>
    <property type="match status" value="1"/>
</dbReference>
<evidence type="ECO:0000313" key="4">
    <source>
        <dbReference type="EMBL" id="KAF6039104.1"/>
    </source>
</evidence>
<dbReference type="OrthoDB" id="2107166at2759"/>
<sequence>MLIYNIFILVYLVTHMADEDQGLLLTRQRGYGAAVTTTPYILNFYQTPKSTISHKVQPGDTLNSLAIRYDTSVADIKRYNRLWNNESLAFKDTISIPIYSEQRHSDLSTNNPRIPLSQRLSGEPSPPDSSNGSVPTSDSKNVSTLTSSTSLSVPNGTHADGSQDFFAKFDKSLSLLKKKVEDQTSVCHE</sequence>
<reference evidence="4" key="1">
    <citation type="submission" date="2020-06" db="EMBL/GenBank/DDBJ databases">
        <title>Draft genome of Bugula neritina, a colonial animal packing powerful symbionts and potential medicines.</title>
        <authorList>
            <person name="Rayko M."/>
        </authorList>
    </citation>
    <scope>NUCLEOTIDE SEQUENCE [LARGE SCALE GENOMIC DNA]</scope>
    <source>
        <strain evidence="4">Kwan_BN1</strain>
    </source>
</reference>
<organism evidence="4 5">
    <name type="scientific">Bugula neritina</name>
    <name type="common">Brown bryozoan</name>
    <name type="synonym">Sertularia neritina</name>
    <dbReference type="NCBI Taxonomy" id="10212"/>
    <lineage>
        <taxon>Eukaryota</taxon>
        <taxon>Metazoa</taxon>
        <taxon>Spiralia</taxon>
        <taxon>Lophotrochozoa</taxon>
        <taxon>Bryozoa</taxon>
        <taxon>Gymnolaemata</taxon>
        <taxon>Cheilostomatida</taxon>
        <taxon>Flustrina</taxon>
        <taxon>Buguloidea</taxon>
        <taxon>Bugulidae</taxon>
        <taxon>Bugula</taxon>
    </lineage>
</organism>
<dbReference type="CDD" id="cd00118">
    <property type="entry name" value="LysM"/>
    <property type="match status" value="1"/>
</dbReference>
<evidence type="ECO:0000259" key="3">
    <source>
        <dbReference type="PROSITE" id="PS51782"/>
    </source>
</evidence>
<keyword evidence="5" id="KW-1185">Reference proteome</keyword>
<protein>
    <recommendedName>
        <fullName evidence="3">LysM domain-containing protein</fullName>
    </recommendedName>
</protein>
<feature type="domain" description="LysM" evidence="3">
    <location>
        <begin position="52"/>
        <end position="96"/>
    </location>
</feature>
<keyword evidence="2" id="KW-0732">Signal</keyword>
<feature type="signal peptide" evidence="2">
    <location>
        <begin position="1"/>
        <end position="17"/>
    </location>
</feature>
<accession>A0A7J7KLM5</accession>
<evidence type="ECO:0000313" key="5">
    <source>
        <dbReference type="Proteomes" id="UP000593567"/>
    </source>
</evidence>
<name>A0A7J7KLM5_BUGNE</name>
<dbReference type="PANTHER" id="PTHR20932">
    <property type="entry name" value="LYSM AND PUTATIVE PEPTIDOGLYCAN-BINDING DOMAIN-CONTAINING PROTEIN"/>
    <property type="match status" value="1"/>
</dbReference>